<organism evidence="1 2">
    <name type="scientific">Paramecium pentaurelia</name>
    <dbReference type="NCBI Taxonomy" id="43138"/>
    <lineage>
        <taxon>Eukaryota</taxon>
        <taxon>Sar</taxon>
        <taxon>Alveolata</taxon>
        <taxon>Ciliophora</taxon>
        <taxon>Intramacronucleata</taxon>
        <taxon>Oligohymenophorea</taxon>
        <taxon>Peniculida</taxon>
        <taxon>Parameciidae</taxon>
        <taxon>Paramecium</taxon>
    </lineage>
</organism>
<name>A0A8S1YIV2_9CILI</name>
<dbReference type="AlphaFoldDB" id="A0A8S1YIV2"/>
<comment type="caution">
    <text evidence="1">The sequence shown here is derived from an EMBL/GenBank/DDBJ whole genome shotgun (WGS) entry which is preliminary data.</text>
</comment>
<evidence type="ECO:0000313" key="1">
    <source>
        <dbReference type="EMBL" id="CAD8213890.1"/>
    </source>
</evidence>
<dbReference type="EMBL" id="CAJJDO010000189">
    <property type="protein sequence ID" value="CAD8213890.1"/>
    <property type="molecule type" value="Genomic_DNA"/>
</dbReference>
<keyword evidence="2" id="KW-1185">Reference proteome</keyword>
<reference evidence="1" key="1">
    <citation type="submission" date="2021-01" db="EMBL/GenBank/DDBJ databases">
        <authorList>
            <consortium name="Genoscope - CEA"/>
            <person name="William W."/>
        </authorList>
    </citation>
    <scope>NUCLEOTIDE SEQUENCE</scope>
</reference>
<evidence type="ECO:0000313" key="2">
    <source>
        <dbReference type="Proteomes" id="UP000689195"/>
    </source>
</evidence>
<proteinExistence type="predicted"/>
<gene>
    <name evidence="1" type="ORF">PPENT_87.1.T1890013</name>
</gene>
<dbReference type="Proteomes" id="UP000689195">
    <property type="component" value="Unassembled WGS sequence"/>
</dbReference>
<protein>
    <submittedName>
        <fullName evidence="1">Uncharacterized protein</fullName>
    </submittedName>
</protein>
<sequence length="52" mass="6297">MLEGSLTKDSWADEIFKEKNKDQPFNKINFLLIQDFLNFFLSMLMTEMHAYY</sequence>
<accession>A0A8S1YIV2</accession>